<dbReference type="EMBL" id="DVHU01000072">
    <property type="protein sequence ID" value="HIR93341.1"/>
    <property type="molecule type" value="Genomic_DNA"/>
</dbReference>
<feature type="domain" description="Double zinc ribbon" evidence="2">
    <location>
        <begin position="2"/>
        <end position="36"/>
    </location>
</feature>
<dbReference type="Proteomes" id="UP000886841">
    <property type="component" value="Unassembled WGS sequence"/>
</dbReference>
<dbReference type="Pfam" id="PF18912">
    <property type="entry name" value="DZR_2"/>
    <property type="match status" value="1"/>
</dbReference>
<accession>A0A9D1JGA9</accession>
<dbReference type="PANTHER" id="PTHR47505:SF1">
    <property type="entry name" value="DNA UTILIZATION PROTEIN YHGH"/>
    <property type="match status" value="1"/>
</dbReference>
<sequence length="209" mass="23696">MACPRCLNEVKPVREPRCKKCGKPLENSQEEYCGDCSRKNHLYTEGRGIFPYRGRVKQAVWDLKYRGKRENVRFLGTALARLGEPEVRRWRPEVLIPVPVHKKRRRLRGYNQAELLAKACGQLWGIPVDTRVVQRLTNTRAQKQLDPAQRRRNLQGAFAPVPGAARYRSVLIIDDIYTTGSTVDAVAAVLRKLGAVHIYFLAVCIGTGS</sequence>
<evidence type="ECO:0000313" key="4">
    <source>
        <dbReference type="Proteomes" id="UP000886841"/>
    </source>
</evidence>
<dbReference type="InterPro" id="IPR029057">
    <property type="entry name" value="PRTase-like"/>
</dbReference>
<reference evidence="3" key="1">
    <citation type="submission" date="2020-10" db="EMBL/GenBank/DDBJ databases">
        <authorList>
            <person name="Gilroy R."/>
        </authorList>
    </citation>
    <scope>NUCLEOTIDE SEQUENCE</scope>
    <source>
        <strain evidence="3">ChiSxjej1B13-7041</strain>
    </source>
</reference>
<evidence type="ECO:0000256" key="1">
    <source>
        <dbReference type="ARBA" id="ARBA00008007"/>
    </source>
</evidence>
<evidence type="ECO:0000313" key="3">
    <source>
        <dbReference type="EMBL" id="HIR93341.1"/>
    </source>
</evidence>
<dbReference type="InterPro" id="IPR051910">
    <property type="entry name" value="ComF/GntX_DNA_util-trans"/>
</dbReference>
<evidence type="ECO:0000259" key="2">
    <source>
        <dbReference type="Pfam" id="PF18912"/>
    </source>
</evidence>
<name>A0A9D1JGA9_9FIRM</name>
<dbReference type="InterPro" id="IPR044005">
    <property type="entry name" value="DZR_2"/>
</dbReference>
<dbReference type="CDD" id="cd06223">
    <property type="entry name" value="PRTases_typeI"/>
    <property type="match status" value="1"/>
</dbReference>
<dbReference type="SUPFAM" id="SSF53271">
    <property type="entry name" value="PRTase-like"/>
    <property type="match status" value="1"/>
</dbReference>
<comment type="caution">
    <text evidence="3">The sequence shown here is derived from an EMBL/GenBank/DDBJ whole genome shotgun (WGS) entry which is preliminary data.</text>
</comment>
<dbReference type="PANTHER" id="PTHR47505">
    <property type="entry name" value="DNA UTILIZATION PROTEIN YHGH"/>
    <property type="match status" value="1"/>
</dbReference>
<proteinExistence type="inferred from homology"/>
<comment type="similarity">
    <text evidence="1">Belongs to the ComF/GntX family.</text>
</comment>
<reference evidence="3" key="2">
    <citation type="journal article" date="2021" name="PeerJ">
        <title>Extensive microbial diversity within the chicken gut microbiome revealed by metagenomics and culture.</title>
        <authorList>
            <person name="Gilroy R."/>
            <person name="Ravi A."/>
            <person name="Getino M."/>
            <person name="Pursley I."/>
            <person name="Horton D.L."/>
            <person name="Alikhan N.F."/>
            <person name="Baker D."/>
            <person name="Gharbi K."/>
            <person name="Hall N."/>
            <person name="Watson M."/>
            <person name="Adriaenssens E.M."/>
            <person name="Foster-Nyarko E."/>
            <person name="Jarju S."/>
            <person name="Secka A."/>
            <person name="Antonio M."/>
            <person name="Oren A."/>
            <person name="Chaudhuri R.R."/>
            <person name="La Ragione R."/>
            <person name="Hildebrand F."/>
            <person name="Pallen M.J."/>
        </authorList>
    </citation>
    <scope>NUCLEOTIDE SEQUENCE</scope>
    <source>
        <strain evidence="3">ChiSxjej1B13-7041</strain>
    </source>
</reference>
<protein>
    <submittedName>
        <fullName evidence="3">ComF family protein</fullName>
    </submittedName>
</protein>
<dbReference type="Gene3D" id="3.40.50.2020">
    <property type="match status" value="1"/>
</dbReference>
<gene>
    <name evidence="3" type="ORF">IAB98_08000</name>
</gene>
<dbReference type="InterPro" id="IPR000836">
    <property type="entry name" value="PRTase_dom"/>
</dbReference>
<organism evidence="3 4">
    <name type="scientific">Candidatus Egerieimonas intestinavium</name>
    <dbReference type="NCBI Taxonomy" id="2840777"/>
    <lineage>
        <taxon>Bacteria</taxon>
        <taxon>Bacillati</taxon>
        <taxon>Bacillota</taxon>
        <taxon>Clostridia</taxon>
        <taxon>Lachnospirales</taxon>
        <taxon>Lachnospiraceae</taxon>
        <taxon>Lachnospiraceae incertae sedis</taxon>
        <taxon>Candidatus Egerieimonas</taxon>
    </lineage>
</organism>
<dbReference type="AlphaFoldDB" id="A0A9D1JGA9"/>